<dbReference type="SUPFAM" id="SSF58104">
    <property type="entry name" value="Methyl-accepting chemotaxis protein (MCP) signaling domain"/>
    <property type="match status" value="1"/>
</dbReference>
<dbReference type="NCBIfam" id="TIGR00229">
    <property type="entry name" value="sensory_box"/>
    <property type="match status" value="1"/>
</dbReference>
<evidence type="ECO:0000256" key="3">
    <source>
        <dbReference type="PROSITE-ProRule" id="PRU00284"/>
    </source>
</evidence>
<keyword evidence="7" id="KW-1185">Reference proteome</keyword>
<dbReference type="CDD" id="cd00130">
    <property type="entry name" value="PAS"/>
    <property type="match status" value="1"/>
</dbReference>
<comment type="caution">
    <text evidence="6">The sequence shown here is derived from an EMBL/GenBank/DDBJ whole genome shotgun (WGS) entry which is preliminary data.</text>
</comment>
<evidence type="ECO:0000313" key="7">
    <source>
        <dbReference type="Proteomes" id="UP000600877"/>
    </source>
</evidence>
<feature type="domain" description="PAS" evidence="5">
    <location>
        <begin position="44"/>
        <end position="95"/>
    </location>
</feature>
<dbReference type="CDD" id="cd11386">
    <property type="entry name" value="MCP_signal"/>
    <property type="match status" value="1"/>
</dbReference>
<protein>
    <submittedName>
        <fullName evidence="6">Chemotaxis protein</fullName>
    </submittedName>
</protein>
<dbReference type="PANTHER" id="PTHR32089:SF112">
    <property type="entry name" value="LYSOZYME-LIKE PROTEIN-RELATED"/>
    <property type="match status" value="1"/>
</dbReference>
<dbReference type="EMBL" id="BMYW01000005">
    <property type="protein sequence ID" value="GGX90740.1"/>
    <property type="molecule type" value="Genomic_DNA"/>
</dbReference>
<dbReference type="Gene3D" id="1.10.287.950">
    <property type="entry name" value="Methyl-accepting chemotaxis protein"/>
    <property type="match status" value="1"/>
</dbReference>
<evidence type="ECO:0000259" key="5">
    <source>
        <dbReference type="PROSITE" id="PS50112"/>
    </source>
</evidence>
<dbReference type="InterPro" id="IPR013655">
    <property type="entry name" value="PAS_fold_3"/>
</dbReference>
<evidence type="ECO:0000256" key="1">
    <source>
        <dbReference type="ARBA" id="ARBA00023224"/>
    </source>
</evidence>
<evidence type="ECO:0000256" key="2">
    <source>
        <dbReference type="ARBA" id="ARBA00029447"/>
    </source>
</evidence>
<dbReference type="Pfam" id="PF08447">
    <property type="entry name" value="PAS_3"/>
    <property type="match status" value="1"/>
</dbReference>
<dbReference type="InterPro" id="IPR004089">
    <property type="entry name" value="MCPsignal_dom"/>
</dbReference>
<dbReference type="PROSITE" id="PS50111">
    <property type="entry name" value="CHEMOTAXIS_TRANSDUC_2"/>
    <property type="match status" value="1"/>
</dbReference>
<dbReference type="InterPro" id="IPR000014">
    <property type="entry name" value="PAS"/>
</dbReference>
<evidence type="ECO:0000259" key="4">
    <source>
        <dbReference type="PROSITE" id="PS50111"/>
    </source>
</evidence>
<keyword evidence="1 3" id="KW-0807">Transducer</keyword>
<dbReference type="PRINTS" id="PR00260">
    <property type="entry name" value="CHEMTRNSDUCR"/>
</dbReference>
<evidence type="ECO:0000313" key="6">
    <source>
        <dbReference type="EMBL" id="GGX90740.1"/>
    </source>
</evidence>
<organism evidence="6 7">
    <name type="scientific">Vogesella alkaliphila</name>
    <dbReference type="NCBI Taxonomy" id="1193621"/>
    <lineage>
        <taxon>Bacteria</taxon>
        <taxon>Pseudomonadati</taxon>
        <taxon>Pseudomonadota</taxon>
        <taxon>Betaproteobacteria</taxon>
        <taxon>Neisseriales</taxon>
        <taxon>Chromobacteriaceae</taxon>
        <taxon>Vogesella</taxon>
    </lineage>
</organism>
<dbReference type="Pfam" id="PF00015">
    <property type="entry name" value="MCPsignal"/>
    <property type="match status" value="1"/>
</dbReference>
<reference evidence="7" key="1">
    <citation type="journal article" date="2019" name="Int. J. Syst. Evol. Microbiol.">
        <title>The Global Catalogue of Microorganisms (GCM) 10K type strain sequencing project: providing services to taxonomists for standard genome sequencing and annotation.</title>
        <authorList>
            <consortium name="The Broad Institute Genomics Platform"/>
            <consortium name="The Broad Institute Genome Sequencing Center for Infectious Disease"/>
            <person name="Wu L."/>
            <person name="Ma J."/>
        </authorList>
    </citation>
    <scope>NUCLEOTIDE SEQUENCE [LARGE SCALE GENOMIC DNA]</scope>
    <source>
        <strain evidence="7">KCTC 32041</strain>
    </source>
</reference>
<dbReference type="PROSITE" id="PS50112">
    <property type="entry name" value="PAS"/>
    <property type="match status" value="1"/>
</dbReference>
<comment type="similarity">
    <text evidence="2">Belongs to the methyl-accepting chemotaxis (MCP) protein family.</text>
</comment>
<dbReference type="SMART" id="SM00283">
    <property type="entry name" value="MA"/>
    <property type="match status" value="1"/>
</dbReference>
<name>A0ABQ2YP22_9NEIS</name>
<dbReference type="InterPro" id="IPR035965">
    <property type="entry name" value="PAS-like_dom_sf"/>
</dbReference>
<accession>A0ABQ2YP22</accession>
<dbReference type="Gene3D" id="3.30.450.20">
    <property type="entry name" value="PAS domain"/>
    <property type="match status" value="1"/>
</dbReference>
<sequence>MRALQRYPPPRLPSRLSVPIMKKNLPVHDIEVPFTSGLIVTQTDLKGSITYANDSFVELSGFSREELLGQNHNIVRHPDMPPVLFEDLWQTVKRGDCWRGLVKNRCKNGHYYWVDAFVVPVKERGTIRGYMSVRSPARPEAVREAKLLYPQLMQGKPLPRAKTPGRTLAWFRRAHVVLNTALLLGAGVLTGGVAGGAIIGVGALSTLGWLLAEKHRREHQQHLLDSCMNISEGRLTNELAINRAGEQGKLEAALAYMQVHLKVMLDELQMTARAQAEETMHMQQRIAELFNRMAAGNESVSQISSAVEELSASIEQVASHAEETARLSIDTSSSVAQSSADMNTSQQRTLAASQSVEQAQHIITDLASAIDSITQVTQTIHDIADQTNLLALNAAIEAARAGESGRGFAVVADEVRKLAERTSLSTDQIKQLIHNVRQAANSTVSAIATITEQTRAGAEAQLRTTAKLQGVQDSSHSVNQMMQAIAGTNAQQSAAAAHLAERMAHIAEQFAESHQHIRSANHGIEKLADQAARVSALAAHFEVEADAQPA</sequence>
<dbReference type="SUPFAM" id="SSF55785">
    <property type="entry name" value="PYP-like sensor domain (PAS domain)"/>
    <property type="match status" value="1"/>
</dbReference>
<dbReference type="PANTHER" id="PTHR32089">
    <property type="entry name" value="METHYL-ACCEPTING CHEMOTAXIS PROTEIN MCPB"/>
    <property type="match status" value="1"/>
</dbReference>
<dbReference type="InterPro" id="IPR004090">
    <property type="entry name" value="Chemotax_Me-accpt_rcpt"/>
</dbReference>
<dbReference type="Proteomes" id="UP000600877">
    <property type="component" value="Unassembled WGS sequence"/>
</dbReference>
<gene>
    <name evidence="6" type="ORF">GCM10011290_18080</name>
</gene>
<proteinExistence type="inferred from homology"/>
<feature type="domain" description="Methyl-accepting transducer" evidence="4">
    <location>
        <begin position="271"/>
        <end position="507"/>
    </location>
</feature>